<protein>
    <recommendedName>
        <fullName evidence="8">Glycosyltransferase family 92 protein</fullName>
        <ecNumber evidence="8">2.4.1.-</ecNumber>
    </recommendedName>
</protein>
<evidence type="ECO:0000256" key="8">
    <source>
        <dbReference type="RuleBase" id="RU366017"/>
    </source>
</evidence>
<dbReference type="GO" id="GO:0005737">
    <property type="term" value="C:cytoplasm"/>
    <property type="evidence" value="ECO:0007669"/>
    <property type="project" value="TreeGrafter"/>
</dbReference>
<evidence type="ECO:0000256" key="4">
    <source>
        <dbReference type="ARBA" id="ARBA00022679"/>
    </source>
</evidence>
<keyword evidence="3 8" id="KW-0328">Glycosyltransferase</keyword>
<dbReference type="Pfam" id="PF01697">
    <property type="entry name" value="Glyco_transf_92"/>
    <property type="match status" value="1"/>
</dbReference>
<keyword evidence="6" id="KW-1133">Transmembrane helix</keyword>
<evidence type="ECO:0000256" key="7">
    <source>
        <dbReference type="ARBA" id="ARBA00023136"/>
    </source>
</evidence>
<comment type="caution">
    <text evidence="9">The sequence shown here is derived from an EMBL/GenBank/DDBJ whole genome shotgun (WGS) entry which is preliminary data.</text>
</comment>
<dbReference type="GO" id="GO:0016020">
    <property type="term" value="C:membrane"/>
    <property type="evidence" value="ECO:0007669"/>
    <property type="project" value="UniProtKB-SubCell"/>
</dbReference>
<evidence type="ECO:0000313" key="10">
    <source>
        <dbReference type="Proteomes" id="UP001497623"/>
    </source>
</evidence>
<dbReference type="PANTHER" id="PTHR21461:SF83">
    <property type="entry name" value="GLYCOSYLTRANSFERASE FAMILY 92 PROTEIN"/>
    <property type="match status" value="1"/>
</dbReference>
<gene>
    <name evidence="9" type="ORF">MNOR_LOCUS40056</name>
</gene>
<accession>A0AAV2SPT8</accession>
<dbReference type="GO" id="GO:0016757">
    <property type="term" value="F:glycosyltransferase activity"/>
    <property type="evidence" value="ECO:0007669"/>
    <property type="project" value="UniProtKB-UniRule"/>
</dbReference>
<keyword evidence="4 8" id="KW-0808">Transferase</keyword>
<reference evidence="9 10" key="1">
    <citation type="submission" date="2024-05" db="EMBL/GenBank/DDBJ databases">
        <authorList>
            <person name="Wallberg A."/>
        </authorList>
    </citation>
    <scope>NUCLEOTIDE SEQUENCE [LARGE SCALE GENOMIC DNA]</scope>
</reference>
<dbReference type="Proteomes" id="UP001497623">
    <property type="component" value="Unassembled WGS sequence"/>
</dbReference>
<proteinExistence type="inferred from homology"/>
<dbReference type="InterPro" id="IPR008166">
    <property type="entry name" value="Glyco_transf_92"/>
</dbReference>
<keyword evidence="10" id="KW-1185">Reference proteome</keyword>
<evidence type="ECO:0000256" key="3">
    <source>
        <dbReference type="ARBA" id="ARBA00022676"/>
    </source>
</evidence>
<evidence type="ECO:0000313" key="9">
    <source>
        <dbReference type="EMBL" id="CAL4234934.1"/>
    </source>
</evidence>
<dbReference type="PANTHER" id="PTHR21461">
    <property type="entry name" value="GLYCOSYLTRANSFERASE FAMILY 92 PROTEIN"/>
    <property type="match status" value="1"/>
</dbReference>
<keyword evidence="7" id="KW-0472">Membrane</keyword>
<sequence>MYSAYYDDREKFGNKSFVRIIGLMDTIGKTNEFICKLWFKTGEEKVAISNIDVEEIWDFYPKKEAWGTIIITCQIHQANYGHIPFAVSVTDNSCHSLTNLMRVDYLQPQNNSKQNFGVCVKGLDFPFQDVSIKIVEWLELLFILGVGKVYFYTHNLHPNISKVLQHYEKKGKVEAVPINLPGGQPDSPQGVHELMEIQTRDKRAQEKLHFQDCFYKNMYKYRYIAILDTDEVIVPRKVKYWGELLDIYESQQRSKNCTCAYTFNRTISLDSMRQAHVEYDSHVPEYMNMLQNVYRSPLYETLPKYIADTDHIVGLGNHRPMTCKRECKILSVPVDVAHTVHFRAFCKAGRNKMCDAKAAIPDLILLRYQDPLVERVTSSLKALQLL</sequence>
<dbReference type="EMBL" id="CAXKWB010114546">
    <property type="protein sequence ID" value="CAL4234934.1"/>
    <property type="molecule type" value="Genomic_DNA"/>
</dbReference>
<comment type="subcellular location">
    <subcellularLocation>
        <location evidence="1">Membrane</location>
        <topology evidence="1">Single-pass membrane protein</topology>
    </subcellularLocation>
</comment>
<keyword evidence="5" id="KW-0812">Transmembrane</keyword>
<comment type="similarity">
    <text evidence="2 8">Belongs to the glycosyltransferase 92 family.</text>
</comment>
<evidence type="ECO:0000256" key="6">
    <source>
        <dbReference type="ARBA" id="ARBA00022989"/>
    </source>
</evidence>
<dbReference type="AlphaFoldDB" id="A0AAV2SPT8"/>
<dbReference type="EC" id="2.4.1.-" evidence="8"/>
<organism evidence="9 10">
    <name type="scientific">Meganyctiphanes norvegica</name>
    <name type="common">Northern krill</name>
    <name type="synonym">Thysanopoda norvegica</name>
    <dbReference type="NCBI Taxonomy" id="48144"/>
    <lineage>
        <taxon>Eukaryota</taxon>
        <taxon>Metazoa</taxon>
        <taxon>Ecdysozoa</taxon>
        <taxon>Arthropoda</taxon>
        <taxon>Crustacea</taxon>
        <taxon>Multicrustacea</taxon>
        <taxon>Malacostraca</taxon>
        <taxon>Eumalacostraca</taxon>
        <taxon>Eucarida</taxon>
        <taxon>Euphausiacea</taxon>
        <taxon>Euphausiidae</taxon>
        <taxon>Meganyctiphanes</taxon>
    </lineage>
</organism>
<evidence type="ECO:0000256" key="1">
    <source>
        <dbReference type="ARBA" id="ARBA00004167"/>
    </source>
</evidence>
<name>A0AAV2SPT8_MEGNR</name>
<evidence type="ECO:0000256" key="5">
    <source>
        <dbReference type="ARBA" id="ARBA00022692"/>
    </source>
</evidence>
<evidence type="ECO:0000256" key="2">
    <source>
        <dbReference type="ARBA" id="ARBA00007647"/>
    </source>
</evidence>